<evidence type="ECO:0000313" key="2">
    <source>
        <dbReference type="Proteomes" id="UP000004259"/>
    </source>
</evidence>
<dbReference type="AlphaFoldDB" id="E9SEL1"/>
<accession>E9SEL1</accession>
<sequence>MLICNKCGKTGKRGKFCVYCGGELSEFFTIKTVESDAEPTAECPECGKKFADGKFCVFCGTALKPIGGAVIDDAPAVQEMSEPVVETPAAEVPEAGGQLVCVECGKIHERGKFCTSCGGALRAVGAVEGSPAPIVEEAPVIKTPAAEATAADNSKLICPACGKIHERGKFCTVCGTGLQPMGAAPQPELAVQPEPVQQMPVQPAVQTTDGKLVCTECGKVHERGKFCTACGGNLVPAGAPSEQPAPAPAPLMAPPTPAPIPSAPTASHTSGLVCPSCGKTFERGKFCTVCGTTLVAQSDQTSAPVNDGMMHCTQCGKTFPSGKFCTVCGGKLVTSDMLNV</sequence>
<dbReference type="RefSeq" id="WP_002851207.1">
    <property type="nucleotide sequence ID" value="NZ_ADKM02000100.1"/>
</dbReference>
<organism evidence="1 2">
    <name type="scientific">Ruminococcus albus 8</name>
    <dbReference type="NCBI Taxonomy" id="246199"/>
    <lineage>
        <taxon>Bacteria</taxon>
        <taxon>Bacillati</taxon>
        <taxon>Bacillota</taxon>
        <taxon>Clostridia</taxon>
        <taxon>Eubacteriales</taxon>
        <taxon>Oscillospiraceae</taxon>
        <taxon>Ruminococcus</taxon>
    </lineage>
</organism>
<protein>
    <recommendedName>
        <fullName evidence="3">DZANK-type domain-containing protein</fullName>
    </recommendedName>
</protein>
<dbReference type="Proteomes" id="UP000004259">
    <property type="component" value="Unassembled WGS sequence"/>
</dbReference>
<gene>
    <name evidence="1" type="ORF">CUS_5770</name>
</gene>
<keyword evidence="2" id="KW-1185">Reference proteome</keyword>
<evidence type="ECO:0000313" key="1">
    <source>
        <dbReference type="EMBL" id="EGC02244.1"/>
    </source>
</evidence>
<dbReference type="EMBL" id="ADKM02000100">
    <property type="protein sequence ID" value="EGC02244.1"/>
    <property type="molecule type" value="Genomic_DNA"/>
</dbReference>
<dbReference type="STRING" id="246199.CUS_5770"/>
<proteinExistence type="predicted"/>
<name>E9SEL1_RUMAL</name>
<evidence type="ECO:0008006" key="3">
    <source>
        <dbReference type="Google" id="ProtNLM"/>
    </source>
</evidence>
<comment type="caution">
    <text evidence="1">The sequence shown here is derived from an EMBL/GenBank/DDBJ whole genome shotgun (WGS) entry which is preliminary data.</text>
</comment>
<dbReference type="OrthoDB" id="1815845at2"/>
<reference evidence="1 2" key="1">
    <citation type="submission" date="2011-02" db="EMBL/GenBank/DDBJ databases">
        <authorList>
            <person name="Nelson K.E."/>
            <person name="Sutton G."/>
            <person name="Torralba M."/>
            <person name="Durkin S."/>
            <person name="Harkins D."/>
            <person name="Montgomery R."/>
            <person name="Ziemer C."/>
            <person name="Klaassens E."/>
            <person name="Ocuiv P."/>
            <person name="Morrison M."/>
        </authorList>
    </citation>
    <scope>NUCLEOTIDE SEQUENCE [LARGE SCALE GENOMIC DNA]</scope>
    <source>
        <strain evidence="1 2">8</strain>
    </source>
</reference>